<accession>A0ACC0I257</accession>
<evidence type="ECO:0000313" key="2">
    <source>
        <dbReference type="Proteomes" id="UP001060215"/>
    </source>
</evidence>
<keyword evidence="1" id="KW-0413">Isomerase</keyword>
<proteinExistence type="predicted"/>
<dbReference type="Proteomes" id="UP001060215">
    <property type="component" value="Chromosome 2"/>
</dbReference>
<keyword evidence="2" id="KW-1185">Reference proteome</keyword>
<name>A0ACC0I257_9ERIC</name>
<sequence length="150" mass="16676">MTKLTLVKVHNVNPNSTIWSSGIGSCNHYHEEGGDGIVDAAPDLGYEPQMFARIKKVMEKGEQIGLPSDLDYILVMYQVRLDDGAMVATTPEGSRISCEIWPFCPALPKALNTVRRGEKVNLIIQPKSIPFEEVIQQFKAWIVQHGLLGK</sequence>
<evidence type="ECO:0000313" key="1">
    <source>
        <dbReference type="EMBL" id="KAI8018216.1"/>
    </source>
</evidence>
<gene>
    <name evidence="1" type="ORF">LOK49_LG04G02928</name>
</gene>
<protein>
    <submittedName>
        <fullName evidence="1">Peptidyl-prolyl cis-trans isomerase FKBP65</fullName>
    </submittedName>
</protein>
<dbReference type="EMBL" id="CM045759">
    <property type="protein sequence ID" value="KAI8018216.1"/>
    <property type="molecule type" value="Genomic_DNA"/>
</dbReference>
<comment type="caution">
    <text evidence="1">The sequence shown here is derived from an EMBL/GenBank/DDBJ whole genome shotgun (WGS) entry which is preliminary data.</text>
</comment>
<organism evidence="1 2">
    <name type="scientific">Camellia lanceoleosa</name>
    <dbReference type="NCBI Taxonomy" id="1840588"/>
    <lineage>
        <taxon>Eukaryota</taxon>
        <taxon>Viridiplantae</taxon>
        <taxon>Streptophyta</taxon>
        <taxon>Embryophyta</taxon>
        <taxon>Tracheophyta</taxon>
        <taxon>Spermatophyta</taxon>
        <taxon>Magnoliopsida</taxon>
        <taxon>eudicotyledons</taxon>
        <taxon>Gunneridae</taxon>
        <taxon>Pentapetalae</taxon>
        <taxon>asterids</taxon>
        <taxon>Ericales</taxon>
        <taxon>Theaceae</taxon>
        <taxon>Camellia</taxon>
    </lineage>
</organism>
<reference evidence="1 2" key="1">
    <citation type="journal article" date="2022" name="Plant J.">
        <title>Chromosome-level genome of Camellia lanceoleosa provides a valuable resource for understanding genome evolution and self-incompatibility.</title>
        <authorList>
            <person name="Gong W."/>
            <person name="Xiao S."/>
            <person name="Wang L."/>
            <person name="Liao Z."/>
            <person name="Chang Y."/>
            <person name="Mo W."/>
            <person name="Hu G."/>
            <person name="Li W."/>
            <person name="Zhao G."/>
            <person name="Zhu H."/>
            <person name="Hu X."/>
            <person name="Ji K."/>
            <person name="Xiang X."/>
            <person name="Song Q."/>
            <person name="Yuan D."/>
            <person name="Jin S."/>
            <person name="Zhang L."/>
        </authorList>
    </citation>
    <scope>NUCLEOTIDE SEQUENCE [LARGE SCALE GENOMIC DNA]</scope>
    <source>
        <strain evidence="1">SQ_2022a</strain>
    </source>
</reference>